<proteinExistence type="predicted"/>
<keyword evidence="2" id="KW-1185">Reference proteome</keyword>
<name>A0A1M2VV96_TRAPU</name>
<dbReference type="AlphaFoldDB" id="A0A1M2VV96"/>
<reference evidence="1 2" key="1">
    <citation type="submission" date="2016-10" db="EMBL/GenBank/DDBJ databases">
        <title>Genome sequence of the basidiomycete white-rot fungus Trametes pubescens.</title>
        <authorList>
            <person name="Makela M.R."/>
            <person name="Granchi Z."/>
            <person name="Peng M."/>
            <person name="De Vries R.P."/>
            <person name="Grigoriev I."/>
            <person name="Riley R."/>
            <person name="Hilden K."/>
        </authorList>
    </citation>
    <scope>NUCLEOTIDE SEQUENCE [LARGE SCALE GENOMIC DNA]</scope>
    <source>
        <strain evidence="1 2">FBCC735</strain>
    </source>
</reference>
<dbReference type="EMBL" id="MNAD01000628">
    <property type="protein sequence ID" value="OJT11534.1"/>
    <property type="molecule type" value="Genomic_DNA"/>
</dbReference>
<dbReference type="Gene3D" id="3.40.220.10">
    <property type="entry name" value="Leucine Aminopeptidase, subunit E, domain 1"/>
    <property type="match status" value="1"/>
</dbReference>
<dbReference type="SUPFAM" id="SSF52949">
    <property type="entry name" value="Macro domain-like"/>
    <property type="match status" value="1"/>
</dbReference>
<evidence type="ECO:0000313" key="1">
    <source>
        <dbReference type="EMBL" id="OJT11534.1"/>
    </source>
</evidence>
<protein>
    <recommendedName>
        <fullName evidence="3">Macro domain-like protein</fullName>
    </recommendedName>
</protein>
<dbReference type="STRING" id="154538.A0A1M2VV96"/>
<dbReference type="InterPro" id="IPR043472">
    <property type="entry name" value="Macro_dom-like"/>
</dbReference>
<dbReference type="OrthoDB" id="6082470at2759"/>
<evidence type="ECO:0008006" key="3">
    <source>
        <dbReference type="Google" id="ProtNLM"/>
    </source>
</evidence>
<gene>
    <name evidence="1" type="ORF">TRAPUB_11952</name>
</gene>
<evidence type="ECO:0000313" key="2">
    <source>
        <dbReference type="Proteomes" id="UP000184267"/>
    </source>
</evidence>
<organism evidence="1 2">
    <name type="scientific">Trametes pubescens</name>
    <name type="common">White-rot fungus</name>
    <dbReference type="NCBI Taxonomy" id="154538"/>
    <lineage>
        <taxon>Eukaryota</taxon>
        <taxon>Fungi</taxon>
        <taxon>Dikarya</taxon>
        <taxon>Basidiomycota</taxon>
        <taxon>Agaricomycotina</taxon>
        <taxon>Agaricomycetes</taxon>
        <taxon>Polyporales</taxon>
        <taxon>Polyporaceae</taxon>
        <taxon>Trametes</taxon>
    </lineage>
</organism>
<dbReference type="OMA" id="AKQMCLA"/>
<comment type="caution">
    <text evidence="1">The sequence shown here is derived from an EMBL/GenBank/DDBJ whole genome shotgun (WGS) entry which is preliminary data.</text>
</comment>
<sequence>MDQLLAPPRPPQPLPAPDPSIIPSIVLIAPPPPMNQKATPSLCDAWRAAFSDLPREVAARFTVKEARFNPTALAQEFGAFDCVVSPANTFGIMDGGYDLALSRAFMVDDDVWALTNTVQDALRARHRGYLPPGSCTLVPLPAALSAANALRCTSVAVVPTMRTPENVAWHLDLVYECMWNLLTALWRWNAGERPDGAPPVRRVLMSGLGTGNGGLGAEKCAKQMCLAALNFARGWGEHPRWDDVLPRATEMAQTRHL</sequence>
<dbReference type="Proteomes" id="UP000184267">
    <property type="component" value="Unassembled WGS sequence"/>
</dbReference>
<accession>A0A1M2VV96</accession>